<feature type="transmembrane region" description="Helical" evidence="9">
    <location>
        <begin position="48"/>
        <end position="70"/>
    </location>
</feature>
<dbReference type="GO" id="GO:0022857">
    <property type="term" value="F:transmembrane transporter activity"/>
    <property type="evidence" value="ECO:0007669"/>
    <property type="project" value="InterPro"/>
</dbReference>
<feature type="transmembrane region" description="Helical" evidence="9">
    <location>
        <begin position="138"/>
        <end position="156"/>
    </location>
</feature>
<evidence type="ECO:0000256" key="3">
    <source>
        <dbReference type="ARBA" id="ARBA00022448"/>
    </source>
</evidence>
<dbReference type="Proteomes" id="UP000593818">
    <property type="component" value="Chromosome"/>
</dbReference>
<dbReference type="RefSeq" id="WP_193903756.1">
    <property type="nucleotide sequence ID" value="NZ_CP063450.1"/>
</dbReference>
<evidence type="ECO:0000256" key="8">
    <source>
        <dbReference type="ARBA" id="ARBA00023136"/>
    </source>
</evidence>
<evidence type="ECO:0000256" key="1">
    <source>
        <dbReference type="ARBA" id="ARBA00004651"/>
    </source>
</evidence>
<dbReference type="PANTHER" id="PTHR42770">
    <property type="entry name" value="AMINO ACID TRANSPORTER-RELATED"/>
    <property type="match status" value="1"/>
</dbReference>
<dbReference type="InterPro" id="IPR002293">
    <property type="entry name" value="AA/rel_permease1"/>
</dbReference>
<keyword evidence="11" id="KW-1185">Reference proteome</keyword>
<keyword evidence="5 9" id="KW-0812">Transmembrane</keyword>
<comment type="subcellular location">
    <subcellularLocation>
        <location evidence="1">Cell membrane</location>
        <topology evidence="1">Multi-pass membrane protein</topology>
    </subcellularLocation>
</comment>
<dbReference type="AlphaFoldDB" id="A0A7M2XV81"/>
<feature type="transmembrane region" description="Helical" evidence="9">
    <location>
        <begin position="434"/>
        <end position="451"/>
    </location>
</feature>
<feature type="transmembrane region" description="Helical" evidence="9">
    <location>
        <begin position="412"/>
        <end position="428"/>
    </location>
</feature>
<feature type="transmembrane region" description="Helical" evidence="9">
    <location>
        <begin position="463"/>
        <end position="489"/>
    </location>
</feature>
<dbReference type="NCBIfam" id="TIGR00905">
    <property type="entry name" value="2A0302"/>
    <property type="match status" value="1"/>
</dbReference>
<reference evidence="10 11" key="1">
    <citation type="submission" date="2020-10" db="EMBL/GenBank/DDBJ databases">
        <title>Whole genome sequence of oil-degrading bacteria Rhodococcus pyridinivorans strain 5Ap.</title>
        <authorList>
            <person name="Akhremchuk A.E."/>
            <person name="Valentovich L.N."/>
            <person name="Charniauskaya M.I."/>
            <person name="Bukliarevich H.A."/>
            <person name="Titok M.A."/>
        </authorList>
    </citation>
    <scope>NUCLEOTIDE SEQUENCE [LARGE SCALE GENOMIC DNA]</scope>
    <source>
        <strain evidence="10 11">5Ap</strain>
    </source>
</reference>
<name>A0A7M2XV81_9NOCA</name>
<evidence type="ECO:0000256" key="5">
    <source>
        <dbReference type="ARBA" id="ARBA00022692"/>
    </source>
</evidence>
<evidence type="ECO:0000256" key="9">
    <source>
        <dbReference type="SAM" id="Phobius"/>
    </source>
</evidence>
<organism evidence="10 11">
    <name type="scientific">Rhodococcus pyridinivorans</name>
    <dbReference type="NCBI Taxonomy" id="103816"/>
    <lineage>
        <taxon>Bacteria</taxon>
        <taxon>Bacillati</taxon>
        <taxon>Actinomycetota</taxon>
        <taxon>Actinomycetes</taxon>
        <taxon>Mycobacteriales</taxon>
        <taxon>Nocardiaceae</taxon>
        <taxon>Rhodococcus</taxon>
    </lineage>
</organism>
<feature type="transmembrane region" description="Helical" evidence="9">
    <location>
        <begin position="91"/>
        <end position="118"/>
    </location>
</feature>
<evidence type="ECO:0000313" key="10">
    <source>
        <dbReference type="EMBL" id="QOW00902.1"/>
    </source>
</evidence>
<feature type="transmembrane region" description="Helical" evidence="9">
    <location>
        <begin position="17"/>
        <end position="36"/>
    </location>
</feature>
<dbReference type="Pfam" id="PF13520">
    <property type="entry name" value="AA_permease_2"/>
    <property type="match status" value="1"/>
</dbReference>
<evidence type="ECO:0000313" key="11">
    <source>
        <dbReference type="Proteomes" id="UP000593818"/>
    </source>
</evidence>
<accession>A0A7M2XV81</accession>
<dbReference type="PANTHER" id="PTHR42770:SF4">
    <property type="entry name" value="ARGININE_ORNITHINE ANTIPORTER-RELATED"/>
    <property type="match status" value="1"/>
</dbReference>
<keyword evidence="8 9" id="KW-0472">Membrane</keyword>
<dbReference type="EMBL" id="CP063450">
    <property type="protein sequence ID" value="QOW00902.1"/>
    <property type="molecule type" value="Genomic_DNA"/>
</dbReference>
<keyword evidence="3" id="KW-0813">Transport</keyword>
<feature type="transmembrane region" description="Helical" evidence="9">
    <location>
        <begin position="209"/>
        <end position="228"/>
    </location>
</feature>
<feature type="transmembrane region" description="Helical" evidence="9">
    <location>
        <begin position="301"/>
        <end position="326"/>
    </location>
</feature>
<proteinExistence type="inferred from homology"/>
<protein>
    <submittedName>
        <fullName evidence="10">Amino acid permease</fullName>
    </submittedName>
</protein>
<evidence type="ECO:0000256" key="6">
    <source>
        <dbReference type="ARBA" id="ARBA00022970"/>
    </source>
</evidence>
<dbReference type="InterPro" id="IPR050367">
    <property type="entry name" value="APC_superfamily"/>
</dbReference>
<evidence type="ECO:0000256" key="4">
    <source>
        <dbReference type="ARBA" id="ARBA00022475"/>
    </source>
</evidence>
<dbReference type="GO" id="GO:0005886">
    <property type="term" value="C:plasma membrane"/>
    <property type="evidence" value="ECO:0007669"/>
    <property type="project" value="UniProtKB-SubCell"/>
</dbReference>
<gene>
    <name evidence="10" type="ORF">INP59_11695</name>
</gene>
<keyword evidence="6" id="KW-0029">Amino-acid transport</keyword>
<keyword evidence="7 9" id="KW-1133">Transmembrane helix</keyword>
<sequence>MTENTATVSATNATGKLGLPAMTAMVVGSMVGAGVFQLPSRFASETGVYGAAISWAVAGTGMLTLAFVFQNLARRKPDLDNGVYVYAREGFGVYPGFLSAVGFWASACAGNAFYWVLIMTTVSQLFPDLEPILGSGDTWWAFAVSAAAVWGFFFLIRNGVKEAAWINTIVTVAKLVPLLLFLILVIFFFEADVFVDNLTGGYDQPGGDSLLQQVQGTMLITVFVFLGIEGASVYSRHAKKRSDVGRATVLGFLSVLALFASISILSYGILPKDEIAALQQPSIGGVLESVTGEWGGTLIRIGLIVSVLGAYLAWQLLAADVVYAAAKDKDFPGYFERLNKHGAPESAVLWTSILVTAVLFAVQFTDNALDFTLDLTAALALLPFALASAYALKIAIAHDGYPADDRGRTRELVVAAISTVYTLFLLWAAGYLFLFLSCVLLAPATLLYYSARRSRGETVFTRPGLAIFVVVLVGAVVGIVLMATGVIQIEQPTPAEPPYLPHQ</sequence>
<evidence type="ECO:0000256" key="7">
    <source>
        <dbReference type="ARBA" id="ARBA00022989"/>
    </source>
</evidence>
<dbReference type="Gene3D" id="1.20.1740.10">
    <property type="entry name" value="Amino acid/polyamine transporter I"/>
    <property type="match status" value="1"/>
</dbReference>
<evidence type="ECO:0000256" key="2">
    <source>
        <dbReference type="ARBA" id="ARBA00008220"/>
    </source>
</evidence>
<dbReference type="InterPro" id="IPR004754">
    <property type="entry name" value="Amino_acid_antiprt"/>
</dbReference>
<feature type="transmembrane region" description="Helical" evidence="9">
    <location>
        <begin position="249"/>
        <end position="270"/>
    </location>
</feature>
<dbReference type="GO" id="GO:0006865">
    <property type="term" value="P:amino acid transport"/>
    <property type="evidence" value="ECO:0007669"/>
    <property type="project" value="UniProtKB-KW"/>
</dbReference>
<feature type="transmembrane region" description="Helical" evidence="9">
    <location>
        <begin position="347"/>
        <end position="365"/>
    </location>
</feature>
<feature type="transmembrane region" description="Helical" evidence="9">
    <location>
        <begin position="168"/>
        <end position="189"/>
    </location>
</feature>
<comment type="similarity">
    <text evidence="2">Belongs to the amino acid-polyamine-organocation (APC) superfamily. Basic amino acid/polyamine antiporter (APA) (TC 2.A.3.2) family.</text>
</comment>
<keyword evidence="4" id="KW-1003">Cell membrane</keyword>
<feature type="transmembrane region" description="Helical" evidence="9">
    <location>
        <begin position="371"/>
        <end position="392"/>
    </location>
</feature>
<dbReference type="PIRSF" id="PIRSF006060">
    <property type="entry name" value="AA_transporter"/>
    <property type="match status" value="1"/>
</dbReference>